<sequence>MPQLVLLAAAGAALYVAIRFIGREMERVSQEMSAKPVPIPVRRADAVRLERDPETGVYRPRR</sequence>
<name>A0A931I292_9HYPH</name>
<keyword evidence="2" id="KW-1185">Reference proteome</keyword>
<dbReference type="RefSeq" id="WP_197311220.1">
    <property type="nucleotide sequence ID" value="NZ_JADZLT010000050.1"/>
</dbReference>
<gene>
    <name evidence="1" type="ORF">I5731_09875</name>
</gene>
<dbReference type="Proteomes" id="UP000631694">
    <property type="component" value="Unassembled WGS sequence"/>
</dbReference>
<dbReference type="EMBL" id="JADZLT010000050">
    <property type="protein sequence ID" value="MBH0238129.1"/>
    <property type="molecule type" value="Genomic_DNA"/>
</dbReference>
<evidence type="ECO:0000313" key="2">
    <source>
        <dbReference type="Proteomes" id="UP000631694"/>
    </source>
</evidence>
<evidence type="ECO:0000313" key="1">
    <source>
        <dbReference type="EMBL" id="MBH0238129.1"/>
    </source>
</evidence>
<protein>
    <submittedName>
        <fullName evidence="1">Uncharacterized protein</fullName>
    </submittedName>
</protein>
<accession>A0A931I292</accession>
<proteinExistence type="predicted"/>
<reference evidence="1" key="1">
    <citation type="submission" date="2020-12" db="EMBL/GenBank/DDBJ databases">
        <title>Methylobrevis albus sp. nov., isolated from fresh water lack sediment.</title>
        <authorList>
            <person name="Zou Q."/>
        </authorList>
    </citation>
    <scope>NUCLEOTIDE SEQUENCE</scope>
    <source>
        <strain evidence="1">L22</strain>
    </source>
</reference>
<organism evidence="1 2">
    <name type="scientific">Methylobrevis albus</name>
    <dbReference type="NCBI Taxonomy" id="2793297"/>
    <lineage>
        <taxon>Bacteria</taxon>
        <taxon>Pseudomonadati</taxon>
        <taxon>Pseudomonadota</taxon>
        <taxon>Alphaproteobacteria</taxon>
        <taxon>Hyphomicrobiales</taxon>
        <taxon>Pleomorphomonadaceae</taxon>
        <taxon>Methylobrevis</taxon>
    </lineage>
</organism>
<comment type="caution">
    <text evidence="1">The sequence shown here is derived from an EMBL/GenBank/DDBJ whole genome shotgun (WGS) entry which is preliminary data.</text>
</comment>
<dbReference type="AlphaFoldDB" id="A0A931I292"/>